<feature type="transmembrane region" description="Helical" evidence="6">
    <location>
        <begin position="394"/>
        <end position="416"/>
    </location>
</feature>
<dbReference type="InterPro" id="IPR050833">
    <property type="entry name" value="Poly_Biosynth_Transport"/>
</dbReference>
<dbReference type="Proteomes" id="UP000198394">
    <property type="component" value="Unassembled WGS sequence"/>
</dbReference>
<gene>
    <name evidence="7" type="ORF">B9L23_18755</name>
</gene>
<feature type="transmembrane region" description="Helical" evidence="6">
    <location>
        <begin position="217"/>
        <end position="236"/>
    </location>
</feature>
<feature type="transmembrane region" description="Helical" evidence="6">
    <location>
        <begin position="150"/>
        <end position="170"/>
    </location>
</feature>
<sequence>MSSVKNFGRDTIIYGIAVIISAFLGAFSVSIYTRIFAAKDYGEYNLVLSTSLFITTLFSQWIQQSIQRYRPEYKKSGKINEFNTNLYILTIVTVFIIIVLSFLASFFKDKLGAYNNYYWSSVCLILAQFIFLILGSLLQSDFKSKSYKNFILINSIFKFVLSVLLIFLFYKHPISVIYGTVLAQLVLIIPMIRSTEILSNVTSNFCFDDFWFFVKKFILYGFPMIGWFLGNSILNLTDRYMLAILRSSKEVGIYSANFSIVSASLGLLTTPLLSAAHPIIMNGAYDRNNKIDVPKVKHLISSFSKIYLLITLPLFIFVFLFHKEIATIFLGEEYRKGSIIIPILFFGILVWNVSMFGHKGFEVYEKTKVMLLFILFSAVINIALNYLLIPIYGYNGASIATMFSMISYSLLVYIFSYKFIKWELDFKSLIKIIFSGLVAGFFVYLLKDFVKGYIVQLISGAILGLLIYTLILLLIKEIDYKTVKKWIINRLKNNY</sequence>
<dbReference type="RefSeq" id="WP_089098232.1">
    <property type="nucleotide sequence ID" value="NZ_NDYL01000002.1"/>
</dbReference>
<proteinExistence type="predicted"/>
<dbReference type="AlphaFoldDB" id="A0A226QMA2"/>
<feature type="transmembrane region" description="Helical" evidence="6">
    <location>
        <begin position="453"/>
        <end position="475"/>
    </location>
</feature>
<feature type="transmembrane region" description="Helical" evidence="6">
    <location>
        <begin position="12"/>
        <end position="32"/>
    </location>
</feature>
<dbReference type="GO" id="GO:0005886">
    <property type="term" value="C:plasma membrane"/>
    <property type="evidence" value="ECO:0007669"/>
    <property type="project" value="UniProtKB-SubCell"/>
</dbReference>
<dbReference type="PANTHER" id="PTHR30250:SF11">
    <property type="entry name" value="O-ANTIGEN TRANSPORTER-RELATED"/>
    <property type="match status" value="1"/>
</dbReference>
<feature type="transmembrane region" description="Helical" evidence="6">
    <location>
        <begin position="369"/>
        <end position="388"/>
    </location>
</feature>
<feature type="transmembrane region" description="Helical" evidence="6">
    <location>
        <begin position="337"/>
        <end position="357"/>
    </location>
</feature>
<evidence type="ECO:0000313" key="8">
    <source>
        <dbReference type="Proteomes" id="UP000198394"/>
    </source>
</evidence>
<evidence type="ECO:0000256" key="1">
    <source>
        <dbReference type="ARBA" id="ARBA00004651"/>
    </source>
</evidence>
<keyword evidence="8" id="KW-1185">Reference proteome</keyword>
<feature type="transmembrane region" description="Helical" evidence="6">
    <location>
        <begin position="306"/>
        <end position="331"/>
    </location>
</feature>
<feature type="transmembrane region" description="Helical" evidence="6">
    <location>
        <begin position="176"/>
        <end position="192"/>
    </location>
</feature>
<name>A0A226QMA2_9BACL</name>
<keyword evidence="2" id="KW-1003">Cell membrane</keyword>
<feature type="transmembrane region" description="Helical" evidence="6">
    <location>
        <begin position="117"/>
        <end position="138"/>
    </location>
</feature>
<feature type="transmembrane region" description="Helical" evidence="6">
    <location>
        <begin position="84"/>
        <end position="105"/>
    </location>
</feature>
<protein>
    <submittedName>
        <fullName evidence="7">Uncharacterized protein</fullName>
    </submittedName>
</protein>
<comment type="caution">
    <text evidence="7">The sequence shown here is derived from an EMBL/GenBank/DDBJ whole genome shotgun (WGS) entry which is preliminary data.</text>
</comment>
<evidence type="ECO:0000256" key="6">
    <source>
        <dbReference type="SAM" id="Phobius"/>
    </source>
</evidence>
<feature type="transmembrane region" description="Helical" evidence="6">
    <location>
        <begin position="44"/>
        <end position="63"/>
    </location>
</feature>
<dbReference type="Pfam" id="PF01943">
    <property type="entry name" value="Polysacc_synt"/>
    <property type="match status" value="1"/>
</dbReference>
<dbReference type="EMBL" id="NDYL01000002">
    <property type="protein sequence ID" value="OXB93134.1"/>
    <property type="molecule type" value="Genomic_DNA"/>
</dbReference>
<organism evidence="7 8">
    <name type="scientific">Parageobacillus galactosidasius</name>
    <dbReference type="NCBI Taxonomy" id="883812"/>
    <lineage>
        <taxon>Bacteria</taxon>
        <taxon>Bacillati</taxon>
        <taxon>Bacillota</taxon>
        <taxon>Bacilli</taxon>
        <taxon>Bacillales</taxon>
        <taxon>Anoxybacillaceae</taxon>
        <taxon>Parageobacillus</taxon>
    </lineage>
</organism>
<dbReference type="PANTHER" id="PTHR30250">
    <property type="entry name" value="PST FAMILY PREDICTED COLANIC ACID TRANSPORTER"/>
    <property type="match status" value="1"/>
</dbReference>
<evidence type="ECO:0000313" key="7">
    <source>
        <dbReference type="EMBL" id="OXB93134.1"/>
    </source>
</evidence>
<keyword evidence="4 6" id="KW-1133">Transmembrane helix</keyword>
<keyword evidence="5 6" id="KW-0472">Membrane</keyword>
<evidence type="ECO:0000256" key="4">
    <source>
        <dbReference type="ARBA" id="ARBA00022989"/>
    </source>
</evidence>
<dbReference type="InterPro" id="IPR002797">
    <property type="entry name" value="Polysacc_synth"/>
</dbReference>
<feature type="transmembrane region" description="Helical" evidence="6">
    <location>
        <begin position="256"/>
        <end position="285"/>
    </location>
</feature>
<comment type="subcellular location">
    <subcellularLocation>
        <location evidence="1">Cell membrane</location>
        <topology evidence="1">Multi-pass membrane protein</topology>
    </subcellularLocation>
</comment>
<evidence type="ECO:0000256" key="2">
    <source>
        <dbReference type="ARBA" id="ARBA00022475"/>
    </source>
</evidence>
<reference evidence="7 8" key="1">
    <citation type="submission" date="2017-04" db="EMBL/GenBank/DDBJ databases">
        <title>The genome sequence of Parageobacillus galactosidasius DSM 18751.</title>
        <authorList>
            <person name="Ramaloko W.T."/>
            <person name="Koen N."/>
            <person name="Polliack S."/>
            <person name="Aliyu H."/>
            <person name="Lebre P."/>
            <person name="Mohr T."/>
            <person name="Oswald F."/>
            <person name="Zwick M."/>
            <person name="Neumann A."/>
            <person name="Syldatk C."/>
            <person name="Cowan D."/>
            <person name="De Maayer P."/>
        </authorList>
    </citation>
    <scope>NUCLEOTIDE SEQUENCE [LARGE SCALE GENOMIC DNA]</scope>
    <source>
        <strain evidence="7 8">DSM 18751</strain>
    </source>
</reference>
<accession>A0A226QMA2</accession>
<feature type="transmembrane region" description="Helical" evidence="6">
    <location>
        <begin position="428"/>
        <end position="447"/>
    </location>
</feature>
<evidence type="ECO:0000256" key="3">
    <source>
        <dbReference type="ARBA" id="ARBA00022692"/>
    </source>
</evidence>
<evidence type="ECO:0000256" key="5">
    <source>
        <dbReference type="ARBA" id="ARBA00023136"/>
    </source>
</evidence>
<keyword evidence="3 6" id="KW-0812">Transmembrane</keyword>